<accession>A0A7J6IJB2</accession>
<gene>
    <name evidence="1" type="ORF">CGGC5_v015984</name>
</gene>
<dbReference type="Proteomes" id="UP000011096">
    <property type="component" value="Unassembled WGS sequence"/>
</dbReference>
<dbReference type="OrthoDB" id="5153444at2759"/>
<proteinExistence type="predicted"/>
<organism evidence="1 2">
    <name type="scientific">Colletotrichum fructicola (strain Nara gc5)</name>
    <name type="common">Anthracnose fungus</name>
    <name type="synonym">Colletotrichum gloeosporioides (strain Nara gc5)</name>
    <dbReference type="NCBI Taxonomy" id="1213859"/>
    <lineage>
        <taxon>Eukaryota</taxon>
        <taxon>Fungi</taxon>
        <taxon>Dikarya</taxon>
        <taxon>Ascomycota</taxon>
        <taxon>Pezizomycotina</taxon>
        <taxon>Sordariomycetes</taxon>
        <taxon>Hypocreomycetidae</taxon>
        <taxon>Glomerellales</taxon>
        <taxon>Glomerellaceae</taxon>
        <taxon>Colletotrichum</taxon>
        <taxon>Colletotrichum gloeosporioides species complex</taxon>
    </lineage>
</organism>
<dbReference type="AlphaFoldDB" id="A0A7J6IJB2"/>
<evidence type="ECO:0000313" key="1">
    <source>
        <dbReference type="EMBL" id="KAF4475546.1"/>
    </source>
</evidence>
<dbReference type="RefSeq" id="XP_031880587.1">
    <property type="nucleotide sequence ID" value="XM_032022669.1"/>
</dbReference>
<reference evidence="1 2" key="1">
    <citation type="submission" date="2012-08" db="EMBL/GenBank/DDBJ databases">
        <authorList>
            <person name="Gan P.H.P."/>
            <person name="Ikeda K."/>
            <person name="Irieda H."/>
            <person name="Narusaka M."/>
            <person name="O'Connell R.J."/>
            <person name="Narusaka Y."/>
            <person name="Takano Y."/>
            <person name="Kubo Y."/>
            <person name="Shirasu K."/>
        </authorList>
    </citation>
    <scope>NUCLEOTIDE SEQUENCE [LARGE SCALE GENOMIC DNA]</scope>
    <source>
        <strain evidence="1 2">Nara gc5</strain>
    </source>
</reference>
<comment type="caution">
    <text evidence="1">The sequence shown here is derived from an EMBL/GenBank/DDBJ whole genome shotgun (WGS) entry which is preliminary data.</text>
</comment>
<evidence type="ECO:0000313" key="2">
    <source>
        <dbReference type="Proteomes" id="UP000011096"/>
    </source>
</evidence>
<keyword evidence="2" id="KW-1185">Reference proteome</keyword>
<reference evidence="1 2" key="2">
    <citation type="submission" date="2020-04" db="EMBL/GenBank/DDBJ databases">
        <title>Genome sequencing and assembly of multiple isolates from the Colletotrichum gloeosporioides species complex.</title>
        <authorList>
            <person name="Gan P."/>
            <person name="Shirasu K."/>
        </authorList>
    </citation>
    <scope>NUCLEOTIDE SEQUENCE [LARGE SCALE GENOMIC DNA]</scope>
    <source>
        <strain evidence="1 2">Nara gc5</strain>
    </source>
</reference>
<sequence length="237" mass="26825">MAPPPNSISLASLAGELAVNIRSARSLDDLCSLLPGLYFHHVRPKLKKAFAVTNKSIRVRSYLSRLEEHKTQGTFPPEIVGPLALPMIQFSEEFRDTAEYRQGMLELEAVILEARTKTLELAISLKKSELTLLEELFTSDACVQEIVQSSTRAIMNLCGIAPEDDSILDEKCIPGFMLSDFRIMLLSGRLSLARARDIAHLIRYDASRWGVGKSCKRQMYRRRRVRKQNQRRAGVHK</sequence>
<dbReference type="InParanoid" id="A0A7J6IJB2"/>
<name>A0A7J6IJB2_COLFN</name>
<dbReference type="GeneID" id="43606862"/>
<dbReference type="EMBL" id="ANPB02000010">
    <property type="protein sequence ID" value="KAF4475546.1"/>
    <property type="molecule type" value="Genomic_DNA"/>
</dbReference>
<protein>
    <submittedName>
        <fullName evidence="1">Uncharacterized protein</fullName>
    </submittedName>
</protein>